<keyword evidence="3" id="KW-1133">Transmembrane helix</keyword>
<evidence type="ECO:0000313" key="5">
    <source>
        <dbReference type="Proteomes" id="UP001054857"/>
    </source>
</evidence>
<protein>
    <submittedName>
        <fullName evidence="4">Uncharacterized protein</fullName>
    </submittedName>
</protein>
<feature type="compositionally biased region" description="Low complexity" evidence="2">
    <location>
        <begin position="376"/>
        <end position="396"/>
    </location>
</feature>
<accession>A0AAD3HRT2</accession>
<feature type="compositionally biased region" description="Low complexity" evidence="2">
    <location>
        <begin position="125"/>
        <end position="145"/>
    </location>
</feature>
<feature type="compositionally biased region" description="Polar residues" evidence="2">
    <location>
        <begin position="251"/>
        <end position="271"/>
    </location>
</feature>
<name>A0AAD3HRT2_9CHLO</name>
<evidence type="ECO:0000256" key="2">
    <source>
        <dbReference type="SAM" id="MobiDB-lite"/>
    </source>
</evidence>
<evidence type="ECO:0000256" key="3">
    <source>
        <dbReference type="SAM" id="Phobius"/>
    </source>
</evidence>
<comment type="caution">
    <text evidence="4">The sequence shown here is derived from an EMBL/GenBank/DDBJ whole genome shotgun (WGS) entry which is preliminary data.</text>
</comment>
<feature type="region of interest" description="Disordered" evidence="2">
    <location>
        <begin position="195"/>
        <end position="272"/>
    </location>
</feature>
<feature type="coiled-coil region" evidence="1">
    <location>
        <begin position="587"/>
        <end position="622"/>
    </location>
</feature>
<organism evidence="4 5">
    <name type="scientific">Astrephomene gubernaculifera</name>
    <dbReference type="NCBI Taxonomy" id="47775"/>
    <lineage>
        <taxon>Eukaryota</taxon>
        <taxon>Viridiplantae</taxon>
        <taxon>Chlorophyta</taxon>
        <taxon>core chlorophytes</taxon>
        <taxon>Chlorophyceae</taxon>
        <taxon>CS clade</taxon>
        <taxon>Chlamydomonadales</taxon>
        <taxon>Astrephomenaceae</taxon>
        <taxon>Astrephomene</taxon>
    </lineage>
</organism>
<proteinExistence type="predicted"/>
<feature type="transmembrane region" description="Helical" evidence="3">
    <location>
        <begin position="28"/>
        <end position="46"/>
    </location>
</feature>
<feature type="region of interest" description="Disordered" evidence="2">
    <location>
        <begin position="117"/>
        <end position="149"/>
    </location>
</feature>
<evidence type="ECO:0000256" key="1">
    <source>
        <dbReference type="SAM" id="Coils"/>
    </source>
</evidence>
<sequence length="622" mass="68842">MNTSSAQTLQHGTQRARRPVRRLRPSDIIWAICFSLCALVLLFYGWHLRTRDFTLTSSQEKVNDQLDSKSGAEEGVRPPSYLNAPILVSYAYYEKDPIQRANFEFFLQQGWVAPPLSHTSRRNKGSGSSRTGSSRTRGASSSSSCGGSGSPPLITWVFVVAGEACSPCSGTFPITAPLPADPDIGVVKATRIVRSVEDPGQEDRIDDDNDNDATSGGGTDPRVISHPRHHPHHQHAKQNNNQQQQQQQQQYGSSEKINSKQAGISSTSSVVTDGCPGAGPTYLLWRSENVGMDFASHNVTLEYLMRHGEGLSRYRYIFLLNSSVRGPLFPAYLPPWWHWSHAFLERFQPLPQDDPRWAPPPSLRVLPPGVSYLPRAASSNASGPSSAAAGDDGSLAGHHRPMGPPVVRAVGSSLVCLPEADAGGPGPRLESWAVALDQEALQLAMKRGVFRIRTCKTCEDEQEGIVVGGEYGLTAVLLEAGYNVATLMSKYARNVDWRDRRHWGCNDMVHPSRHGTYDGIGFHPYETIFVKSSWHVADPYTRRYSTWVTQHKEGDAGTDGEWNEKLYRYAISPRAQQPNLLEAAYNVERVQQLMAKQREAEAEALEEEQRAARERAMAINNE</sequence>
<keyword evidence="3" id="KW-0472">Membrane</keyword>
<keyword evidence="1" id="KW-0175">Coiled coil</keyword>
<dbReference type="AlphaFoldDB" id="A0AAD3HRT2"/>
<evidence type="ECO:0000313" key="4">
    <source>
        <dbReference type="EMBL" id="GFR50778.1"/>
    </source>
</evidence>
<feature type="compositionally biased region" description="Basic residues" evidence="2">
    <location>
        <begin position="225"/>
        <end position="236"/>
    </location>
</feature>
<feature type="region of interest" description="Disordered" evidence="2">
    <location>
        <begin position="376"/>
        <end position="402"/>
    </location>
</feature>
<keyword evidence="3" id="KW-0812">Transmembrane</keyword>
<feature type="compositionally biased region" description="Low complexity" evidence="2">
    <location>
        <begin position="238"/>
        <end position="250"/>
    </location>
</feature>
<keyword evidence="5" id="KW-1185">Reference proteome</keyword>
<dbReference type="Proteomes" id="UP001054857">
    <property type="component" value="Unassembled WGS sequence"/>
</dbReference>
<gene>
    <name evidence="4" type="ORF">Agub_g13043</name>
</gene>
<dbReference type="EMBL" id="BMAR01000041">
    <property type="protein sequence ID" value="GFR50778.1"/>
    <property type="molecule type" value="Genomic_DNA"/>
</dbReference>
<reference evidence="4 5" key="1">
    <citation type="journal article" date="2021" name="Sci. Rep.">
        <title>Genome sequencing of the multicellular alga Astrephomene provides insights into convergent evolution of germ-soma differentiation.</title>
        <authorList>
            <person name="Yamashita S."/>
            <person name="Yamamoto K."/>
            <person name="Matsuzaki R."/>
            <person name="Suzuki S."/>
            <person name="Yamaguchi H."/>
            <person name="Hirooka S."/>
            <person name="Minakuchi Y."/>
            <person name="Miyagishima S."/>
            <person name="Kawachi M."/>
            <person name="Toyoda A."/>
            <person name="Nozaki H."/>
        </authorList>
    </citation>
    <scope>NUCLEOTIDE SEQUENCE [LARGE SCALE GENOMIC DNA]</scope>
    <source>
        <strain evidence="4 5">NIES-4017</strain>
    </source>
</reference>